<keyword evidence="1" id="KW-1133">Transmembrane helix</keyword>
<keyword evidence="3" id="KW-1185">Reference proteome</keyword>
<proteinExistence type="predicted"/>
<feature type="transmembrane region" description="Helical" evidence="1">
    <location>
        <begin position="118"/>
        <end position="137"/>
    </location>
</feature>
<evidence type="ECO:0000313" key="3">
    <source>
        <dbReference type="Proteomes" id="UP000184520"/>
    </source>
</evidence>
<dbReference type="AlphaFoldDB" id="A0A1M5F6N4"/>
<dbReference type="RefSeq" id="WP_073317765.1">
    <property type="nucleotide sequence ID" value="NZ_FQWD01000001.1"/>
</dbReference>
<reference evidence="3" key="1">
    <citation type="submission" date="2016-11" db="EMBL/GenBank/DDBJ databases">
        <authorList>
            <person name="Varghese N."/>
            <person name="Submissions S."/>
        </authorList>
    </citation>
    <scope>NUCLEOTIDE SEQUENCE [LARGE SCALE GENOMIC DNA]</scope>
    <source>
        <strain evidence="3">CGMCC 1.8995</strain>
    </source>
</reference>
<evidence type="ECO:0000256" key="1">
    <source>
        <dbReference type="SAM" id="Phobius"/>
    </source>
</evidence>
<dbReference type="Proteomes" id="UP000184520">
    <property type="component" value="Unassembled WGS sequence"/>
</dbReference>
<sequence length="287" mass="32004">MPEEQKSANLKTLIKEIGNKKGMKIKEVYAHFGMSSSAYYRTFEGPLNEKIAEKIADFLQLPVETVYQLHQPDSSQPIPTIEQLLELNAPDQPTDSTALNVNAQKNTSSQSKTRNAKVALFVVFCFSLMGLGAYSLLPLNEHTAEFHGQGVDFSLSAMDGINDFHVAMYHYEFDNIKVAIQDDHINITADIHTHSTFEPALSYFARFVASGDYLNGYAAVNYQMIAEPNKEVWIGVMMLRIGTTGHATGYWLTAHHDSPSPHEGPFAFGNVNLERLQSKINEAISEE</sequence>
<protein>
    <submittedName>
        <fullName evidence="2">Uncharacterized protein</fullName>
    </submittedName>
</protein>
<dbReference type="InterPro" id="IPR001387">
    <property type="entry name" value="Cro/C1-type_HTH"/>
</dbReference>
<dbReference type="OrthoDB" id="6314128at2"/>
<name>A0A1M5F6N4_9ALTE</name>
<keyword evidence="1" id="KW-0472">Membrane</keyword>
<organism evidence="2 3">
    <name type="scientific">Marisediminitalea aggregata</name>
    <dbReference type="NCBI Taxonomy" id="634436"/>
    <lineage>
        <taxon>Bacteria</taxon>
        <taxon>Pseudomonadati</taxon>
        <taxon>Pseudomonadota</taxon>
        <taxon>Gammaproteobacteria</taxon>
        <taxon>Alteromonadales</taxon>
        <taxon>Alteromonadaceae</taxon>
        <taxon>Marisediminitalea</taxon>
    </lineage>
</organism>
<dbReference type="CDD" id="cd00093">
    <property type="entry name" value="HTH_XRE"/>
    <property type="match status" value="1"/>
</dbReference>
<accession>A0A1M5F6N4</accession>
<keyword evidence="1" id="KW-0812">Transmembrane</keyword>
<dbReference type="EMBL" id="FQWD01000001">
    <property type="protein sequence ID" value="SHF86712.1"/>
    <property type="molecule type" value="Genomic_DNA"/>
</dbReference>
<evidence type="ECO:0000313" key="2">
    <source>
        <dbReference type="EMBL" id="SHF86712.1"/>
    </source>
</evidence>
<gene>
    <name evidence="2" type="ORF">SAMN05216361_0684</name>
</gene>